<protein>
    <submittedName>
        <fullName evidence="1">DUF523 domain-containing protein</fullName>
    </submittedName>
</protein>
<sequence length="63" mass="6695">MHHARTALLKADSPSCGHRSIYDGRFRGLRIAGQGVAAATLAEAGLMLYDEHQLGELLAAPAH</sequence>
<keyword evidence="2" id="KW-1185">Reference proteome</keyword>
<dbReference type="Proteomes" id="UP001168540">
    <property type="component" value="Unassembled WGS sequence"/>
</dbReference>
<accession>A0ABT7XTT5</accession>
<dbReference type="Pfam" id="PF04463">
    <property type="entry name" value="2-thiour_desulf"/>
    <property type="match status" value="1"/>
</dbReference>
<dbReference type="EMBL" id="JAUEDK010000057">
    <property type="protein sequence ID" value="MDN0077201.1"/>
    <property type="molecule type" value="Genomic_DNA"/>
</dbReference>
<name>A0ABT7XTT5_9NEIS</name>
<dbReference type="InterPro" id="IPR007553">
    <property type="entry name" value="2-thiour_desulf"/>
</dbReference>
<gene>
    <name evidence="1" type="ORF">QU481_20375</name>
</gene>
<reference evidence="1" key="1">
    <citation type="submission" date="2023-06" db="EMBL/GenBank/DDBJ databases">
        <authorList>
            <person name="Zhang S."/>
        </authorList>
    </citation>
    <scope>NUCLEOTIDE SEQUENCE</scope>
    <source>
        <strain evidence="1">SG2303</strain>
    </source>
</reference>
<evidence type="ECO:0000313" key="2">
    <source>
        <dbReference type="Proteomes" id="UP001168540"/>
    </source>
</evidence>
<proteinExistence type="predicted"/>
<comment type="caution">
    <text evidence="1">The sequence shown here is derived from an EMBL/GenBank/DDBJ whole genome shotgun (WGS) entry which is preliminary data.</text>
</comment>
<organism evidence="1 2">
    <name type="scientific">Crenobacter oryzisoli</name>
    <dbReference type="NCBI Taxonomy" id="3056844"/>
    <lineage>
        <taxon>Bacteria</taxon>
        <taxon>Pseudomonadati</taxon>
        <taxon>Pseudomonadota</taxon>
        <taxon>Betaproteobacteria</taxon>
        <taxon>Neisseriales</taxon>
        <taxon>Neisseriaceae</taxon>
        <taxon>Crenobacter</taxon>
    </lineage>
</organism>
<dbReference type="RefSeq" id="WP_289831847.1">
    <property type="nucleotide sequence ID" value="NZ_JAUEDK010000057.1"/>
</dbReference>
<evidence type="ECO:0000313" key="1">
    <source>
        <dbReference type="EMBL" id="MDN0077201.1"/>
    </source>
</evidence>